<dbReference type="Proteomes" id="UP000439123">
    <property type="component" value="Unassembled WGS sequence"/>
</dbReference>
<name>A0A653L3A6_AERVE</name>
<gene>
    <name evidence="1" type="ORF">AERO8C_20747</name>
</gene>
<reference evidence="1 2" key="1">
    <citation type="submission" date="2019-10" db="EMBL/GenBank/DDBJ databases">
        <authorList>
            <person name="Karimi E."/>
        </authorList>
    </citation>
    <scope>NUCLEOTIDE SEQUENCE [LARGE SCALE GENOMIC DNA]</scope>
    <source>
        <strain evidence="1">Aeromonas sp. 8C</strain>
    </source>
</reference>
<protein>
    <submittedName>
        <fullName evidence="1">Uncharacterized protein</fullName>
    </submittedName>
</protein>
<sequence length="71" mass="8103">MKAVPLLRYRLLSRSVPVSATGRKSCPCASFHSRYCPVAIVILFDLREIAVRQESKTHNEINHMTFTRSVL</sequence>
<accession>A0A653L3A6</accession>
<evidence type="ECO:0000313" key="2">
    <source>
        <dbReference type="Proteomes" id="UP000439123"/>
    </source>
</evidence>
<evidence type="ECO:0000313" key="1">
    <source>
        <dbReference type="EMBL" id="VXA85906.1"/>
    </source>
</evidence>
<proteinExistence type="predicted"/>
<organism evidence="1 2">
    <name type="scientific">Aeromonas veronii</name>
    <dbReference type="NCBI Taxonomy" id="654"/>
    <lineage>
        <taxon>Bacteria</taxon>
        <taxon>Pseudomonadati</taxon>
        <taxon>Pseudomonadota</taxon>
        <taxon>Gammaproteobacteria</taxon>
        <taxon>Aeromonadales</taxon>
        <taxon>Aeromonadaceae</taxon>
        <taxon>Aeromonas</taxon>
    </lineage>
</organism>
<dbReference type="EMBL" id="CABWLC010000012">
    <property type="protein sequence ID" value="VXA85906.1"/>
    <property type="molecule type" value="Genomic_DNA"/>
</dbReference>
<dbReference type="AlphaFoldDB" id="A0A653L3A6"/>